<evidence type="ECO:0000256" key="4">
    <source>
        <dbReference type="ARBA" id="ARBA00023125"/>
    </source>
</evidence>
<evidence type="ECO:0000256" key="5">
    <source>
        <dbReference type="ARBA" id="ARBA00023163"/>
    </source>
</evidence>
<evidence type="ECO:0000313" key="9">
    <source>
        <dbReference type="EMBL" id="BAX09278.1"/>
    </source>
</evidence>
<sequence length="703" mass="79341">MIDSNPSYACEPCRMSKLGCDKSRPQCMRCLRRERDCHYAAKAKRARVTRSQDLIVSRDSRTDYAKKGSEPNGPLTFSESRKRTSDGEGVSSSTAVTTQKRNRIPKACFRCRQLKVKCDRQQPCGRCLKGDGGKDCRYPTIPAIGHGDPQQDKTVPVWKQRFHTRLHWSGVLENIESLLKYRRWSEDHVKPPEQGNTLSTVDNIFGNIGPLHNAPRRTLLSYVPPREVAESYIEQYLDVIEPSHQILEIDRFKEEVGTFWDRPSTVDDGWLAQFFVILALGSQLHKSVSTNSDDDIGITPARFFEAAQVCLQRTPFMIRPQITSIRTMCLFVIFKQARGMSCIECDALWPATGLIVRLAIMLGLHLSDKAQSDSGMINSRNKLWGAVILLDLRQSLAAGMPIIPPSRDLLVEPLFNIDQVSPEPASNRQAFGFPLIIYNVLPQIFKILELATCPQITLSYDLVAKYDRQIRNLLKQHQASMSSENNGIEGQTQRSRFQWTMSNVFFRRVLLALHSRLYQEPQASTRYPVSYWSSLECSIALLSEQRELWDSSSSPASSPSSAGTEASTARFFARLFQAEFFLAAVTICFHLVQDASPLVLPGSQGQGQARRTILDLLESCREIWGWDKDASICHSRSFDLINYLMEILEADVVDGDEDERYFPESGCTPTSEMVPRSGLGLWGHGEWGDVFCLGSWAYSSYTG</sequence>
<evidence type="ECO:0000256" key="1">
    <source>
        <dbReference type="ARBA" id="ARBA00004123"/>
    </source>
</evidence>
<organism evidence="9">
    <name type="scientific">Emericella variicolor</name>
    <name type="common">Aspergillus stellatus</name>
    <dbReference type="NCBI Taxonomy" id="1549217"/>
    <lineage>
        <taxon>Eukaryota</taxon>
        <taxon>Fungi</taxon>
        <taxon>Dikarya</taxon>
        <taxon>Ascomycota</taxon>
        <taxon>Pezizomycotina</taxon>
        <taxon>Eurotiomycetes</taxon>
        <taxon>Eurotiomycetidae</taxon>
        <taxon>Eurotiales</taxon>
        <taxon>Aspergillaceae</taxon>
        <taxon>Aspergillus</taxon>
        <taxon>Aspergillus subgen. Nidulantes</taxon>
    </lineage>
</organism>
<protein>
    <recommendedName>
        <fullName evidence="8">Zn(2)-C6 fungal-type domain-containing protein</fullName>
    </recommendedName>
</protein>
<keyword evidence="3" id="KW-0805">Transcription regulation</keyword>
<feature type="region of interest" description="Disordered" evidence="7">
    <location>
        <begin position="59"/>
        <end position="98"/>
    </location>
</feature>
<dbReference type="GO" id="GO:0003677">
    <property type="term" value="F:DNA binding"/>
    <property type="evidence" value="ECO:0007669"/>
    <property type="project" value="UniProtKB-KW"/>
</dbReference>
<keyword evidence="6" id="KW-0539">Nucleus</keyword>
<dbReference type="InterPro" id="IPR001138">
    <property type="entry name" value="Zn2Cys6_DnaBD"/>
</dbReference>
<dbReference type="GO" id="GO:0005634">
    <property type="term" value="C:nucleus"/>
    <property type="evidence" value="ECO:0007669"/>
    <property type="project" value="UniProtKB-SubCell"/>
</dbReference>
<dbReference type="EMBL" id="LC127211">
    <property type="protein sequence ID" value="BAX09278.1"/>
    <property type="molecule type" value="Genomic_DNA"/>
</dbReference>
<dbReference type="PROSITE" id="PS00463">
    <property type="entry name" value="ZN2_CY6_FUNGAL_1"/>
    <property type="match status" value="2"/>
</dbReference>
<keyword evidence="2" id="KW-0479">Metal-binding</keyword>
<evidence type="ECO:0000256" key="3">
    <source>
        <dbReference type="ARBA" id="ARBA00023015"/>
    </source>
</evidence>
<accession>A0A1V1G3U4</accession>
<dbReference type="PANTHER" id="PTHR31001:SF57">
    <property type="entry name" value="ZN(II)2CYS6 TRANSCRIPTION FACTOR (EUROFUNG)"/>
    <property type="match status" value="1"/>
</dbReference>
<evidence type="ECO:0000259" key="8">
    <source>
        <dbReference type="PROSITE" id="PS50048"/>
    </source>
</evidence>
<dbReference type="InterPro" id="IPR050613">
    <property type="entry name" value="Sec_Metabolite_Reg"/>
</dbReference>
<keyword evidence="5" id="KW-0804">Transcription</keyword>
<evidence type="ECO:0000256" key="7">
    <source>
        <dbReference type="SAM" id="MobiDB-lite"/>
    </source>
</evidence>
<dbReference type="Pfam" id="PF00172">
    <property type="entry name" value="Zn_clus"/>
    <property type="match status" value="2"/>
</dbReference>
<dbReference type="AlphaFoldDB" id="A0A1V1G3U4"/>
<dbReference type="GO" id="GO:0000981">
    <property type="term" value="F:DNA-binding transcription factor activity, RNA polymerase II-specific"/>
    <property type="evidence" value="ECO:0007669"/>
    <property type="project" value="InterPro"/>
</dbReference>
<dbReference type="PANTHER" id="PTHR31001">
    <property type="entry name" value="UNCHARACTERIZED TRANSCRIPTIONAL REGULATORY PROTEIN"/>
    <property type="match status" value="1"/>
</dbReference>
<name>A0A1V1G3U4_EMEVA</name>
<dbReference type="PROSITE" id="PS50048">
    <property type="entry name" value="ZN2_CY6_FUNGAL_2"/>
    <property type="match status" value="2"/>
</dbReference>
<keyword evidence="4" id="KW-0238">DNA-binding</keyword>
<dbReference type="SMART" id="SM00906">
    <property type="entry name" value="Fungal_trans"/>
    <property type="match status" value="1"/>
</dbReference>
<feature type="domain" description="Zn(2)-C6 fungal-type" evidence="8">
    <location>
        <begin position="107"/>
        <end position="138"/>
    </location>
</feature>
<dbReference type="InterPro" id="IPR036864">
    <property type="entry name" value="Zn2-C6_fun-type_DNA-bd_sf"/>
</dbReference>
<dbReference type="GO" id="GO:0006351">
    <property type="term" value="P:DNA-templated transcription"/>
    <property type="evidence" value="ECO:0007669"/>
    <property type="project" value="InterPro"/>
</dbReference>
<dbReference type="CDD" id="cd00067">
    <property type="entry name" value="GAL4"/>
    <property type="match status" value="2"/>
</dbReference>
<dbReference type="SUPFAM" id="SSF57701">
    <property type="entry name" value="Zn2/Cys6 DNA-binding domain"/>
    <property type="match status" value="2"/>
</dbReference>
<proteinExistence type="predicted"/>
<comment type="subcellular location">
    <subcellularLocation>
        <location evidence="1">Nucleus</location>
    </subcellularLocation>
</comment>
<evidence type="ECO:0000256" key="6">
    <source>
        <dbReference type="ARBA" id="ARBA00023242"/>
    </source>
</evidence>
<dbReference type="Gene3D" id="4.10.240.10">
    <property type="entry name" value="Zn(2)-C6 fungal-type DNA-binding domain"/>
    <property type="match status" value="2"/>
</dbReference>
<dbReference type="CDD" id="cd12148">
    <property type="entry name" value="fungal_TF_MHR"/>
    <property type="match status" value="1"/>
</dbReference>
<evidence type="ECO:0000256" key="2">
    <source>
        <dbReference type="ARBA" id="ARBA00022723"/>
    </source>
</evidence>
<dbReference type="SMART" id="SM00066">
    <property type="entry name" value="GAL4"/>
    <property type="match status" value="2"/>
</dbReference>
<feature type="domain" description="Zn(2)-C6 fungal-type" evidence="8">
    <location>
        <begin position="9"/>
        <end position="39"/>
    </location>
</feature>
<feature type="compositionally biased region" description="Basic and acidic residues" evidence="7">
    <location>
        <begin position="59"/>
        <end position="69"/>
    </location>
</feature>
<dbReference type="GO" id="GO:0008270">
    <property type="term" value="F:zinc ion binding"/>
    <property type="evidence" value="ECO:0007669"/>
    <property type="project" value="InterPro"/>
</dbReference>
<reference evidence="9" key="1">
    <citation type="journal article" date="2016" name="Org. Lett.">
        <title>Multiple oxidative modifications in the ophiobolin biosynthesis: P450 oxidations found in genome mining.</title>
        <authorList>
            <person name="Narita K."/>
            <person name="Chiba R."/>
            <person name="Minami A."/>
            <person name="Kodama M."/>
            <person name="Fujii I."/>
            <person name="Gomi K."/>
            <person name="Oikawa H."/>
        </authorList>
    </citation>
    <scope>NUCLEOTIDE SEQUENCE</scope>
    <source>
        <strain evidence="9">GF10</strain>
    </source>
</reference>
<dbReference type="InterPro" id="IPR007219">
    <property type="entry name" value="XnlR_reg_dom"/>
</dbReference>